<evidence type="ECO:0000313" key="2">
    <source>
        <dbReference type="Proteomes" id="UP001150879"/>
    </source>
</evidence>
<dbReference type="Proteomes" id="UP001150879">
    <property type="component" value="Unassembled WGS sequence"/>
</dbReference>
<dbReference type="EMBL" id="JAPQKP010000003">
    <property type="protein sequence ID" value="KAJ5200494.1"/>
    <property type="molecule type" value="Genomic_DNA"/>
</dbReference>
<accession>A0A9W9JQQ1</accession>
<protein>
    <recommendedName>
        <fullName evidence="3">Protein kinase domain-containing protein</fullName>
    </recommendedName>
</protein>
<keyword evidence="2" id="KW-1185">Reference proteome</keyword>
<sequence length="144" mass="16727">MNRRHPHRIRHNQQLVDCPLGLRPTVHRRVYSIGLSRRAHRAQIRTKQKAANGDLAKLHPPHLSRHMLVMGWGDERTTPMGLTPILLQEIHKSTGEIKALGVIHKDLRRDNILWNEELGRALIIEFHRSTLESRPTLQRPRAVK</sequence>
<name>A0A9W9JQQ1_9EURO</name>
<dbReference type="AlphaFoldDB" id="A0A9W9JQQ1"/>
<dbReference type="Gene3D" id="1.10.510.10">
    <property type="entry name" value="Transferase(Phosphotransferase) domain 1"/>
    <property type="match status" value="1"/>
</dbReference>
<reference evidence="1" key="1">
    <citation type="submission" date="2022-11" db="EMBL/GenBank/DDBJ databases">
        <authorList>
            <person name="Petersen C."/>
        </authorList>
    </citation>
    <scope>NUCLEOTIDE SEQUENCE</scope>
    <source>
        <strain evidence="1">IBT 16849</strain>
    </source>
</reference>
<gene>
    <name evidence="1" type="ORF">N7472_005698</name>
</gene>
<dbReference type="InterPro" id="IPR011009">
    <property type="entry name" value="Kinase-like_dom_sf"/>
</dbReference>
<evidence type="ECO:0008006" key="3">
    <source>
        <dbReference type="Google" id="ProtNLM"/>
    </source>
</evidence>
<dbReference type="OrthoDB" id="2156052at2759"/>
<comment type="caution">
    <text evidence="1">The sequence shown here is derived from an EMBL/GenBank/DDBJ whole genome shotgun (WGS) entry which is preliminary data.</text>
</comment>
<organism evidence="1 2">
    <name type="scientific">Penicillium cf. griseofulvum</name>
    <dbReference type="NCBI Taxonomy" id="2972120"/>
    <lineage>
        <taxon>Eukaryota</taxon>
        <taxon>Fungi</taxon>
        <taxon>Dikarya</taxon>
        <taxon>Ascomycota</taxon>
        <taxon>Pezizomycotina</taxon>
        <taxon>Eurotiomycetes</taxon>
        <taxon>Eurotiomycetidae</taxon>
        <taxon>Eurotiales</taxon>
        <taxon>Aspergillaceae</taxon>
        <taxon>Penicillium</taxon>
    </lineage>
</organism>
<dbReference type="SUPFAM" id="SSF56112">
    <property type="entry name" value="Protein kinase-like (PK-like)"/>
    <property type="match status" value="1"/>
</dbReference>
<reference evidence="1" key="2">
    <citation type="journal article" date="2023" name="IMA Fungus">
        <title>Comparative genomic study of the Penicillium genus elucidates a diverse pangenome and 15 lateral gene transfer events.</title>
        <authorList>
            <person name="Petersen C."/>
            <person name="Sorensen T."/>
            <person name="Nielsen M.R."/>
            <person name="Sondergaard T.E."/>
            <person name="Sorensen J.L."/>
            <person name="Fitzpatrick D.A."/>
            <person name="Frisvad J.C."/>
            <person name="Nielsen K.L."/>
        </authorList>
    </citation>
    <scope>NUCLEOTIDE SEQUENCE</scope>
    <source>
        <strain evidence="1">IBT 16849</strain>
    </source>
</reference>
<proteinExistence type="predicted"/>
<evidence type="ECO:0000313" key="1">
    <source>
        <dbReference type="EMBL" id="KAJ5200494.1"/>
    </source>
</evidence>